<dbReference type="EC" id="3.4.23.-" evidence="2"/>
<dbReference type="Proteomes" id="UP000266693">
    <property type="component" value="Unassembled WGS sequence"/>
</dbReference>
<dbReference type="CDD" id="cd05483">
    <property type="entry name" value="retropepsin_like_bacteria"/>
    <property type="match status" value="1"/>
</dbReference>
<dbReference type="Pfam" id="PF13975">
    <property type="entry name" value="gag-asp_proteas"/>
    <property type="match status" value="1"/>
</dbReference>
<protein>
    <submittedName>
        <fullName evidence="2">TIGR02281 family clan AA aspartic protease</fullName>
        <ecNumber evidence="2">3.4.23.-</ecNumber>
    </submittedName>
</protein>
<dbReference type="InterPro" id="IPR001969">
    <property type="entry name" value="Aspartic_peptidase_AS"/>
</dbReference>
<keyword evidence="2" id="KW-0645">Protease</keyword>
<dbReference type="PROSITE" id="PS00141">
    <property type="entry name" value="ASP_PROTEASE"/>
    <property type="match status" value="1"/>
</dbReference>
<comment type="caution">
    <text evidence="2">The sequence shown here is derived from an EMBL/GenBank/DDBJ whole genome shotgun (WGS) entry which is preliminary data.</text>
</comment>
<dbReference type="InterPro" id="IPR021109">
    <property type="entry name" value="Peptidase_aspartic_dom_sf"/>
</dbReference>
<dbReference type="OrthoDB" id="7595324at2"/>
<keyword evidence="1" id="KW-1133">Transmembrane helix</keyword>
<dbReference type="Gene3D" id="2.40.70.10">
    <property type="entry name" value="Acid Proteases"/>
    <property type="match status" value="1"/>
</dbReference>
<dbReference type="InterPro" id="IPR034122">
    <property type="entry name" value="Retropepsin-like_bacterial"/>
</dbReference>
<keyword evidence="1" id="KW-0472">Membrane</keyword>
<keyword evidence="3" id="KW-1185">Reference proteome</keyword>
<feature type="transmembrane region" description="Helical" evidence="1">
    <location>
        <begin position="6"/>
        <end position="24"/>
    </location>
</feature>
<keyword evidence="2" id="KW-0378">Hydrolase</keyword>
<reference evidence="2 3" key="1">
    <citation type="submission" date="2018-08" db="EMBL/GenBank/DDBJ databases">
        <title>The multiple taxonomic identification of Sphingomonas gilva.</title>
        <authorList>
            <person name="Zhu D."/>
            <person name="Zheng S."/>
        </authorList>
    </citation>
    <scope>NUCLEOTIDE SEQUENCE [LARGE SCALE GENOMIC DNA]</scope>
    <source>
        <strain evidence="2 3">ZDH117</strain>
    </source>
</reference>
<evidence type="ECO:0000313" key="3">
    <source>
        <dbReference type="Proteomes" id="UP000266693"/>
    </source>
</evidence>
<dbReference type="InterPro" id="IPR011969">
    <property type="entry name" value="Clan_AA_Asp_peptidase_C"/>
</dbReference>
<dbReference type="AlphaFoldDB" id="A0A396RQG8"/>
<dbReference type="NCBIfam" id="TIGR02281">
    <property type="entry name" value="clan_AA_DTGA"/>
    <property type="match status" value="1"/>
</dbReference>
<name>A0A396RQG8_9SPHN</name>
<organism evidence="2 3">
    <name type="scientific">Sphingomonas gilva</name>
    <dbReference type="NCBI Taxonomy" id="2305907"/>
    <lineage>
        <taxon>Bacteria</taxon>
        <taxon>Pseudomonadati</taxon>
        <taxon>Pseudomonadota</taxon>
        <taxon>Alphaproteobacteria</taxon>
        <taxon>Sphingomonadales</taxon>
        <taxon>Sphingomonadaceae</taxon>
        <taxon>Sphingomonas</taxon>
    </lineage>
</organism>
<sequence>MADWQTAGLIGGIGCLVLVLSSLIARRVPLGQTVKLALIWAAIFIGAALIVGQRHHLARLWNDAFGNQQVQGGALRIAVGEDGHFWADAEVNGRPVRFMIDSGATVTAMSRSAAMAAGIEIGDSGLPVTISTANGDVSARRARIDEMRIGPIVADDLAVVVAKEFGDTNVLGMNFLSQLASWRVEGGFLILQPAPPA</sequence>
<gene>
    <name evidence="2" type="ORF">D1610_15670</name>
</gene>
<accession>A0A396RQG8</accession>
<keyword evidence="1" id="KW-0812">Transmembrane</keyword>
<dbReference type="SUPFAM" id="SSF50630">
    <property type="entry name" value="Acid proteases"/>
    <property type="match status" value="1"/>
</dbReference>
<evidence type="ECO:0000313" key="2">
    <source>
        <dbReference type="EMBL" id="RHW16523.1"/>
    </source>
</evidence>
<proteinExistence type="predicted"/>
<feature type="transmembrane region" description="Helical" evidence="1">
    <location>
        <begin position="36"/>
        <end position="52"/>
    </location>
</feature>
<dbReference type="GO" id="GO:0006508">
    <property type="term" value="P:proteolysis"/>
    <property type="evidence" value="ECO:0007669"/>
    <property type="project" value="UniProtKB-KW"/>
</dbReference>
<dbReference type="GO" id="GO:0004190">
    <property type="term" value="F:aspartic-type endopeptidase activity"/>
    <property type="evidence" value="ECO:0007669"/>
    <property type="project" value="InterPro"/>
</dbReference>
<dbReference type="EMBL" id="QWLV01000009">
    <property type="protein sequence ID" value="RHW16523.1"/>
    <property type="molecule type" value="Genomic_DNA"/>
</dbReference>
<dbReference type="RefSeq" id="WP_118865129.1">
    <property type="nucleotide sequence ID" value="NZ_QWLV01000009.1"/>
</dbReference>
<evidence type="ECO:0000256" key="1">
    <source>
        <dbReference type="SAM" id="Phobius"/>
    </source>
</evidence>